<reference evidence="1 2" key="1">
    <citation type="submission" date="2017-03" db="EMBL/GenBank/DDBJ databases">
        <title>An alternative strategy for trypanosome survival in the mammalian bloodstream revealed through genome and transcriptome analysis of the ubiquitous bovine parasite Trypanosoma (Megatrypanum) theileri.</title>
        <authorList>
            <person name="Kelly S."/>
            <person name="Ivens A."/>
            <person name="Mott A."/>
            <person name="O'Neill E."/>
            <person name="Emms D."/>
            <person name="Macleod O."/>
            <person name="Voorheis P."/>
            <person name="Matthews J."/>
            <person name="Matthews K."/>
            <person name="Carrington M."/>
        </authorList>
    </citation>
    <scope>NUCLEOTIDE SEQUENCE [LARGE SCALE GENOMIC DNA]</scope>
    <source>
        <strain evidence="1">Edinburgh</strain>
    </source>
</reference>
<proteinExistence type="predicted"/>
<accession>A0A1X0P7S7</accession>
<protein>
    <submittedName>
        <fullName evidence="1">Uncharacterized protein</fullName>
    </submittedName>
</protein>
<dbReference type="RefSeq" id="XP_028886685.1">
    <property type="nucleotide sequence ID" value="XM_029022139.1"/>
</dbReference>
<organism evidence="1 2">
    <name type="scientific">Trypanosoma theileri</name>
    <dbReference type="NCBI Taxonomy" id="67003"/>
    <lineage>
        <taxon>Eukaryota</taxon>
        <taxon>Discoba</taxon>
        <taxon>Euglenozoa</taxon>
        <taxon>Kinetoplastea</taxon>
        <taxon>Metakinetoplastina</taxon>
        <taxon>Trypanosomatida</taxon>
        <taxon>Trypanosomatidae</taxon>
        <taxon>Trypanosoma</taxon>
    </lineage>
</organism>
<sequence>MSSRFFQKYFLRCGHCHSIQRHAKGYKPIPNPILFDSDAHCRSYHREQQECANMSGILVTCRCNKCERIHSSWKVMDFQEFLDAKHAMSAEERKKFLWPKVENSSNTISSTAKEVL</sequence>
<gene>
    <name evidence="1" type="ORF">TM35_000033720</name>
</gene>
<dbReference type="VEuPathDB" id="TriTrypDB:TM35_000033720"/>
<dbReference type="EMBL" id="NBCO01000003">
    <property type="protein sequence ID" value="ORC92619.1"/>
    <property type="molecule type" value="Genomic_DNA"/>
</dbReference>
<dbReference type="OrthoDB" id="238267at2759"/>
<name>A0A1X0P7S7_9TRYP</name>
<dbReference type="STRING" id="67003.A0A1X0P7S7"/>
<keyword evidence="2" id="KW-1185">Reference proteome</keyword>
<evidence type="ECO:0000313" key="1">
    <source>
        <dbReference type="EMBL" id="ORC92619.1"/>
    </source>
</evidence>
<dbReference type="GeneID" id="39981919"/>
<dbReference type="AlphaFoldDB" id="A0A1X0P7S7"/>
<evidence type="ECO:0000313" key="2">
    <source>
        <dbReference type="Proteomes" id="UP000192257"/>
    </source>
</evidence>
<dbReference type="Proteomes" id="UP000192257">
    <property type="component" value="Unassembled WGS sequence"/>
</dbReference>
<comment type="caution">
    <text evidence="1">The sequence shown here is derived from an EMBL/GenBank/DDBJ whole genome shotgun (WGS) entry which is preliminary data.</text>
</comment>